<protein>
    <submittedName>
        <fullName evidence="1">Aluminum-activated malate transporter 9</fullName>
    </submittedName>
</protein>
<evidence type="ECO:0000313" key="1">
    <source>
        <dbReference type="EMBL" id="KAB2619944.1"/>
    </source>
</evidence>
<proteinExistence type="predicted"/>
<sequence>MAATLGSFKYNFQEKRERLLFLQKDCSYSELGGFPHIEEQDPSLGFPRCCSFRSVSDRIVVRC</sequence>
<gene>
    <name evidence="1" type="ORF">D8674_039431</name>
</gene>
<comment type="caution">
    <text evidence="1">The sequence shown here is derived from an EMBL/GenBank/DDBJ whole genome shotgun (WGS) entry which is preliminary data.</text>
</comment>
<accession>A0A5N5H9W6</accession>
<dbReference type="Proteomes" id="UP000327157">
    <property type="component" value="Unassembled WGS sequence"/>
</dbReference>
<keyword evidence="2" id="KW-1185">Reference proteome</keyword>
<dbReference type="EMBL" id="SMOL01000363">
    <property type="protein sequence ID" value="KAB2619944.1"/>
    <property type="molecule type" value="Genomic_DNA"/>
</dbReference>
<reference evidence="1 2" key="1">
    <citation type="submission" date="2019-09" db="EMBL/GenBank/DDBJ databases">
        <authorList>
            <person name="Ou C."/>
        </authorList>
    </citation>
    <scope>NUCLEOTIDE SEQUENCE [LARGE SCALE GENOMIC DNA]</scope>
    <source>
        <strain evidence="1">S2</strain>
        <tissue evidence="1">Leaf</tissue>
    </source>
</reference>
<dbReference type="AlphaFoldDB" id="A0A5N5H9W6"/>
<name>A0A5N5H9W6_9ROSA</name>
<evidence type="ECO:0000313" key="2">
    <source>
        <dbReference type="Proteomes" id="UP000327157"/>
    </source>
</evidence>
<organism evidence="1 2">
    <name type="scientific">Pyrus ussuriensis x Pyrus communis</name>
    <dbReference type="NCBI Taxonomy" id="2448454"/>
    <lineage>
        <taxon>Eukaryota</taxon>
        <taxon>Viridiplantae</taxon>
        <taxon>Streptophyta</taxon>
        <taxon>Embryophyta</taxon>
        <taxon>Tracheophyta</taxon>
        <taxon>Spermatophyta</taxon>
        <taxon>Magnoliopsida</taxon>
        <taxon>eudicotyledons</taxon>
        <taxon>Gunneridae</taxon>
        <taxon>Pentapetalae</taxon>
        <taxon>rosids</taxon>
        <taxon>fabids</taxon>
        <taxon>Rosales</taxon>
        <taxon>Rosaceae</taxon>
        <taxon>Amygdaloideae</taxon>
        <taxon>Maleae</taxon>
        <taxon>Pyrus</taxon>
    </lineage>
</organism>
<reference evidence="1 2" key="2">
    <citation type="submission" date="2019-11" db="EMBL/GenBank/DDBJ databases">
        <title>A de novo genome assembly of a pear dwarfing rootstock.</title>
        <authorList>
            <person name="Wang F."/>
            <person name="Wang J."/>
            <person name="Li S."/>
            <person name="Zhang Y."/>
            <person name="Fang M."/>
            <person name="Ma L."/>
            <person name="Zhao Y."/>
            <person name="Jiang S."/>
        </authorList>
    </citation>
    <scope>NUCLEOTIDE SEQUENCE [LARGE SCALE GENOMIC DNA]</scope>
    <source>
        <strain evidence="1">S2</strain>
        <tissue evidence="1">Leaf</tissue>
    </source>
</reference>